<evidence type="ECO:0000313" key="2">
    <source>
        <dbReference type="EMBL" id="QUE49653.1"/>
    </source>
</evidence>
<sequence>MRLPWLPLLFCACLVSCDKVKQAVADAKAKASSSGNGKSSSPQDKGSPGGAIDQALEAQIDRTEEGVRFRKDLPFPPLLTVREKERMESKGLRFTRQSALGKEASIKDGTEESVHVWKREGDRLTLTIERQAFIPTPLPAKDSKEAPVQPAAVESESNGLSATFKLTNGKWKTEGRSADFKRMVWLEQVEPVIGSMASHSGALPSGFWFGKPRFKEGSAISLTGDGLKLLFRDAQSGKLDLVFEGVEGIGGHPCGRFSVRGMCTQRNLLREDGKKTSCDYMIDSGKVWLSLLHPVVLRKEMDAAITMSGDDGGTSVRMQGAVKLISTVEWKPGS</sequence>
<feature type="region of interest" description="Disordered" evidence="1">
    <location>
        <begin position="29"/>
        <end position="51"/>
    </location>
</feature>
<keyword evidence="3" id="KW-1185">Reference proteome</keyword>
<protein>
    <submittedName>
        <fullName evidence="2">Uncharacterized protein</fullName>
    </submittedName>
</protein>
<evidence type="ECO:0000256" key="1">
    <source>
        <dbReference type="SAM" id="MobiDB-lite"/>
    </source>
</evidence>
<dbReference type="EMBL" id="CP073100">
    <property type="protein sequence ID" value="QUE49653.1"/>
    <property type="molecule type" value="Genomic_DNA"/>
</dbReference>
<organism evidence="2 3">
    <name type="scientific">Luteolibacter ambystomatis</name>
    <dbReference type="NCBI Taxonomy" id="2824561"/>
    <lineage>
        <taxon>Bacteria</taxon>
        <taxon>Pseudomonadati</taxon>
        <taxon>Verrucomicrobiota</taxon>
        <taxon>Verrucomicrobiia</taxon>
        <taxon>Verrucomicrobiales</taxon>
        <taxon>Verrucomicrobiaceae</taxon>
        <taxon>Luteolibacter</taxon>
    </lineage>
</organism>
<dbReference type="RefSeq" id="WP_211629742.1">
    <property type="nucleotide sequence ID" value="NZ_CP073100.1"/>
</dbReference>
<dbReference type="KEGG" id="lamb:KBB96_12300"/>
<name>A0A975G638_9BACT</name>
<gene>
    <name evidence="2" type="ORF">KBB96_12300</name>
</gene>
<accession>A0A975G638</accession>
<reference evidence="2" key="1">
    <citation type="submission" date="2021-04" db="EMBL/GenBank/DDBJ databases">
        <title>Luteolibacter sp. 32A isolated from the skin of an Anderson's salamander (Ambystoma andersonii).</title>
        <authorList>
            <person name="Spergser J."/>
            <person name="Busse H.-J."/>
        </authorList>
    </citation>
    <scope>NUCLEOTIDE SEQUENCE</scope>
    <source>
        <strain evidence="2">32A</strain>
    </source>
</reference>
<dbReference type="AlphaFoldDB" id="A0A975G638"/>
<feature type="compositionally biased region" description="Low complexity" evidence="1">
    <location>
        <begin position="29"/>
        <end position="41"/>
    </location>
</feature>
<proteinExistence type="predicted"/>
<evidence type="ECO:0000313" key="3">
    <source>
        <dbReference type="Proteomes" id="UP000676169"/>
    </source>
</evidence>
<dbReference type="Proteomes" id="UP000676169">
    <property type="component" value="Chromosome"/>
</dbReference>